<feature type="region of interest" description="Disordered" evidence="2">
    <location>
        <begin position="149"/>
        <end position="195"/>
    </location>
</feature>
<evidence type="ECO:0000256" key="1">
    <source>
        <dbReference type="ARBA" id="ARBA00008848"/>
    </source>
</evidence>
<dbReference type="Pfam" id="PF07986">
    <property type="entry name" value="TBCC"/>
    <property type="match status" value="1"/>
</dbReference>
<dbReference type="KEGG" id="ccp:CHC_T00006911001"/>
<dbReference type="InterPro" id="IPR016098">
    <property type="entry name" value="CAP/MinC_C"/>
</dbReference>
<dbReference type="InterPro" id="IPR012945">
    <property type="entry name" value="Tubulin-bd_cofactor_C_dom"/>
</dbReference>
<dbReference type="InterPro" id="IPR017901">
    <property type="entry name" value="C-CAP_CF_C-like"/>
</dbReference>
<gene>
    <name evidence="4" type="ORF">CHC_T00006911001</name>
</gene>
<keyword evidence="5" id="KW-1185">Reference proteome</keyword>
<feature type="region of interest" description="Disordered" evidence="2">
    <location>
        <begin position="705"/>
        <end position="751"/>
    </location>
</feature>
<dbReference type="RefSeq" id="XP_005710248.1">
    <property type="nucleotide sequence ID" value="XM_005710191.1"/>
</dbReference>
<evidence type="ECO:0000313" key="5">
    <source>
        <dbReference type="Proteomes" id="UP000012073"/>
    </source>
</evidence>
<evidence type="ECO:0000259" key="3">
    <source>
        <dbReference type="PROSITE" id="PS51329"/>
    </source>
</evidence>
<dbReference type="AlphaFoldDB" id="R7QPE1"/>
<dbReference type="Gramene" id="CDF39954">
    <property type="protein sequence ID" value="CDF39954"/>
    <property type="gene ID" value="CHC_T00006911001"/>
</dbReference>
<dbReference type="GeneID" id="17317960"/>
<feature type="region of interest" description="Disordered" evidence="2">
    <location>
        <begin position="228"/>
        <end position="263"/>
    </location>
</feature>
<dbReference type="PANTHER" id="PTHR16052">
    <property type="entry name" value="TBCC DOMAIN-CONTAINING PROTEIN 1"/>
    <property type="match status" value="1"/>
</dbReference>
<dbReference type="EMBL" id="HG002094">
    <property type="protein sequence ID" value="CDF39954.1"/>
    <property type="molecule type" value="Genomic_DNA"/>
</dbReference>
<dbReference type="InterPro" id="IPR036223">
    <property type="entry name" value="CAP_C_sf"/>
</dbReference>
<protein>
    <recommendedName>
        <fullName evidence="3">C-CAP/cofactor C-like domain-containing protein</fullName>
    </recommendedName>
</protein>
<feature type="compositionally biased region" description="Pro residues" evidence="2">
    <location>
        <begin position="248"/>
        <end position="258"/>
    </location>
</feature>
<dbReference type="InterPro" id="IPR039589">
    <property type="entry name" value="TBCC1"/>
</dbReference>
<feature type="compositionally biased region" description="Low complexity" evidence="2">
    <location>
        <begin position="149"/>
        <end position="166"/>
    </location>
</feature>
<sequence>MVDAEPESIGPLWIRRQVFEHSVAVPLLTFTTASQIDFPKLAHELVIASQTNDPNVGPAVSYDAWVAAAGLHAQLDSSEDAGVIIEALETNAPDAFVRCNDPSKLAPGRQVSYRQLLIPVPELLAFVKLHAAATLSSRFRETADAVWPEAEGGSGSVSPVGGVSAACPSNPTNARHTGSPLASPSSPQLLTPAVYPSLSPASPRIPRTAHIAAAELPTEKLSAPVVVGTGNQPITASPPQTNSGANTPPSPNPAPPSSPVLDGIVRKKTPTQLGAIVNSQSAIIASVQHAFQRETRLVANNLKSLLLILASAYGVAPENNSPIDTVSSETGIVMGGGSIAVEHGTLSRESPQAKPRRSTSLGSSSEALMDDEASKFPARNLPITKQMFEHLAFLVTTTSGPAGSYRSIARVIPQWREWSSDVTVPLCDLTDMLTSALIRVPLQKEVDGFSDVAEIRDLDKKTILRRSIPTTNAGITDYPHAKEIRISNCSDSHFYLMSSFGRVSLIACHNCTLFVGACVSLSLINCVNMRVHVIARVCRLTNCFDTHVYLCTNRSPQIVGENRGLLFAPYNAAFAKEEVDHYLAVMGIDPKANAWDSFYRPAHRSRSAADKTDPDLTSAVASVLPPDLFLPFAVPVEKRKTPSDEDVDSKGKIHGSEEDHESDEANSRMLFAVPLPLPDAYSEQLKKKGSEVFNIRREIRAIEKKHASMSSATQQIDATQEDQNTGGKDVSMSDSAGASQSKVGEEEIEAPSVTVKKGVLQSLVQERFKEWLTQSGRMRQISDLVRLSPDQGI</sequence>
<dbReference type="PhylomeDB" id="R7QPE1"/>
<dbReference type="Proteomes" id="UP000012073">
    <property type="component" value="Unassembled WGS sequence"/>
</dbReference>
<feature type="region of interest" description="Disordered" evidence="2">
    <location>
        <begin position="639"/>
        <end position="666"/>
    </location>
</feature>
<dbReference type="PROSITE" id="PS51329">
    <property type="entry name" value="C_CAP_COFACTOR_C"/>
    <property type="match status" value="1"/>
</dbReference>
<dbReference type="OrthoDB" id="3371at2759"/>
<dbReference type="PANTHER" id="PTHR16052:SF0">
    <property type="entry name" value="TBCC DOMAIN-CONTAINING PROTEIN 1"/>
    <property type="match status" value="1"/>
</dbReference>
<proteinExistence type="inferred from homology"/>
<feature type="compositionally biased region" description="Low complexity" evidence="2">
    <location>
        <begin position="179"/>
        <end position="192"/>
    </location>
</feature>
<evidence type="ECO:0000256" key="2">
    <source>
        <dbReference type="SAM" id="MobiDB-lite"/>
    </source>
</evidence>
<dbReference type="Gene3D" id="2.160.20.70">
    <property type="match status" value="1"/>
</dbReference>
<evidence type="ECO:0000313" key="4">
    <source>
        <dbReference type="EMBL" id="CDF39954.1"/>
    </source>
</evidence>
<feature type="compositionally biased region" description="Basic and acidic residues" evidence="2">
    <location>
        <begin position="639"/>
        <end position="657"/>
    </location>
</feature>
<feature type="compositionally biased region" description="Polar residues" evidence="2">
    <location>
        <begin position="229"/>
        <end position="240"/>
    </location>
</feature>
<organism evidence="4 5">
    <name type="scientific">Chondrus crispus</name>
    <name type="common">Carrageen Irish moss</name>
    <name type="synonym">Polymorpha crispa</name>
    <dbReference type="NCBI Taxonomy" id="2769"/>
    <lineage>
        <taxon>Eukaryota</taxon>
        <taxon>Rhodophyta</taxon>
        <taxon>Florideophyceae</taxon>
        <taxon>Rhodymeniophycidae</taxon>
        <taxon>Gigartinales</taxon>
        <taxon>Gigartinaceae</taxon>
        <taxon>Chondrus</taxon>
    </lineage>
</organism>
<dbReference type="STRING" id="2769.R7QPE1"/>
<accession>R7QPE1</accession>
<comment type="similarity">
    <text evidence="1">Belongs to the TBCC family.</text>
</comment>
<dbReference type="SUPFAM" id="SSF69340">
    <property type="entry name" value="C-terminal domain of adenylylcyclase associated protein"/>
    <property type="match status" value="1"/>
</dbReference>
<feature type="compositionally biased region" description="Polar residues" evidence="2">
    <location>
        <begin position="167"/>
        <end position="176"/>
    </location>
</feature>
<reference evidence="5" key="1">
    <citation type="journal article" date="2013" name="Proc. Natl. Acad. Sci. U.S.A.">
        <title>Genome structure and metabolic features in the red seaweed Chondrus crispus shed light on evolution of the Archaeplastida.</title>
        <authorList>
            <person name="Collen J."/>
            <person name="Porcel B."/>
            <person name="Carre W."/>
            <person name="Ball S.G."/>
            <person name="Chaparro C."/>
            <person name="Tonon T."/>
            <person name="Barbeyron T."/>
            <person name="Michel G."/>
            <person name="Noel B."/>
            <person name="Valentin K."/>
            <person name="Elias M."/>
            <person name="Artiguenave F."/>
            <person name="Arun A."/>
            <person name="Aury J.M."/>
            <person name="Barbosa-Neto J.F."/>
            <person name="Bothwell J.H."/>
            <person name="Bouget F.Y."/>
            <person name="Brillet L."/>
            <person name="Cabello-Hurtado F."/>
            <person name="Capella-Gutierrez S."/>
            <person name="Charrier B."/>
            <person name="Cladiere L."/>
            <person name="Cock J.M."/>
            <person name="Coelho S.M."/>
            <person name="Colleoni C."/>
            <person name="Czjzek M."/>
            <person name="Da Silva C."/>
            <person name="Delage L."/>
            <person name="Denoeud F."/>
            <person name="Deschamps P."/>
            <person name="Dittami S.M."/>
            <person name="Gabaldon T."/>
            <person name="Gachon C.M."/>
            <person name="Groisillier A."/>
            <person name="Herve C."/>
            <person name="Jabbari K."/>
            <person name="Katinka M."/>
            <person name="Kloareg B."/>
            <person name="Kowalczyk N."/>
            <person name="Labadie K."/>
            <person name="Leblanc C."/>
            <person name="Lopez P.J."/>
            <person name="McLachlan D.H."/>
            <person name="Meslet-Cladiere L."/>
            <person name="Moustafa A."/>
            <person name="Nehr Z."/>
            <person name="Nyvall Collen P."/>
            <person name="Panaud O."/>
            <person name="Partensky F."/>
            <person name="Poulain J."/>
            <person name="Rensing S.A."/>
            <person name="Rousvoal S."/>
            <person name="Samson G."/>
            <person name="Symeonidi A."/>
            <person name="Weissenbach J."/>
            <person name="Zambounis A."/>
            <person name="Wincker P."/>
            <person name="Boyen C."/>
        </authorList>
    </citation>
    <scope>NUCLEOTIDE SEQUENCE [LARGE SCALE GENOMIC DNA]</scope>
    <source>
        <strain evidence="5">cv. Stackhouse</strain>
    </source>
</reference>
<feature type="compositionally biased region" description="Polar residues" evidence="2">
    <location>
        <begin position="708"/>
        <end position="742"/>
    </location>
</feature>
<feature type="region of interest" description="Disordered" evidence="2">
    <location>
        <begin position="343"/>
        <end position="369"/>
    </location>
</feature>
<name>R7QPE1_CHOCR</name>
<feature type="domain" description="C-CAP/cofactor C-like" evidence="3">
    <location>
        <begin position="441"/>
        <end position="585"/>
    </location>
</feature>